<accession>A0A0F9UX73</accession>
<comment type="caution">
    <text evidence="1">The sequence shown here is derived from an EMBL/GenBank/DDBJ whole genome shotgun (WGS) entry which is preliminary data.</text>
</comment>
<sequence>MPSWVRFNDTSDRWEYSVNAGGAWNELPLGIRLIDGTAAAPSLAFADDPDTGLYRVAADRYGLVAGGRLLLSGIKQAAQAGHTFYSADGTSYLTALILDNNYTYLSHGSSSAASHFYIRNTTANGTLRLGTAGIDRWVIAAAGHFEPTANLAYDIGSAALKAKSIYSSAYRGQVIKGIGFSGGEYNMNGAADDELVNYRFTIPADTLKVPGDFVLIEGVFIPAANANTKTIRHQLDATIKRISCQTAVNLADMRVRVMVKLYYRTSTTGSWGGLSWINASGASPIAGQGYLMNAGLSSADWTSDQVLALWAQGGANQDVRATDYNVTAFLATAGSTV</sequence>
<reference evidence="1" key="1">
    <citation type="journal article" date="2015" name="Nature">
        <title>Complex archaea that bridge the gap between prokaryotes and eukaryotes.</title>
        <authorList>
            <person name="Spang A."/>
            <person name="Saw J.H."/>
            <person name="Jorgensen S.L."/>
            <person name="Zaremba-Niedzwiedzka K."/>
            <person name="Martijn J."/>
            <person name="Lind A.E."/>
            <person name="van Eijk R."/>
            <person name="Schleper C."/>
            <person name="Guy L."/>
            <person name="Ettema T.J."/>
        </authorList>
    </citation>
    <scope>NUCLEOTIDE SEQUENCE</scope>
</reference>
<gene>
    <name evidence="1" type="ORF">LCGC14_0478110</name>
</gene>
<dbReference type="AlphaFoldDB" id="A0A0F9UX73"/>
<protein>
    <submittedName>
        <fullName evidence="1">Uncharacterized protein</fullName>
    </submittedName>
</protein>
<organism evidence="1">
    <name type="scientific">marine sediment metagenome</name>
    <dbReference type="NCBI Taxonomy" id="412755"/>
    <lineage>
        <taxon>unclassified sequences</taxon>
        <taxon>metagenomes</taxon>
        <taxon>ecological metagenomes</taxon>
    </lineage>
</organism>
<proteinExistence type="predicted"/>
<name>A0A0F9UX73_9ZZZZ</name>
<dbReference type="EMBL" id="LAZR01000516">
    <property type="protein sequence ID" value="KKN65766.1"/>
    <property type="molecule type" value="Genomic_DNA"/>
</dbReference>
<evidence type="ECO:0000313" key="1">
    <source>
        <dbReference type="EMBL" id="KKN65766.1"/>
    </source>
</evidence>